<dbReference type="STRING" id="314283.MED297_07901"/>
<proteinExistence type="predicted"/>
<sequence>MTAAQRSSVSVPERIVIVGSSCAGKTTFAARVGSGLGLQHTQLDELHWLPDWVARDPDDFLARVIDAAAEERWVMDGNYQKVRPHLWSRATTIIWLNYSFPRVLWRCLKRSVWRSLTGETLYAGNVESFRRTFLSKDSILLWVMTNFGEKRRRYETLLSSELTNHCTVIECRRPADAEQWLKQQTLNDVLPAS</sequence>
<dbReference type="SUPFAM" id="SSF52540">
    <property type="entry name" value="P-loop containing nucleoside triphosphate hydrolases"/>
    <property type="match status" value="1"/>
</dbReference>
<dbReference type="AlphaFoldDB" id="A4BCR3"/>
<dbReference type="EMBL" id="AAOE01000006">
    <property type="protein sequence ID" value="EAR09995.1"/>
    <property type="molecule type" value="Genomic_DNA"/>
</dbReference>
<dbReference type="Gene3D" id="3.40.50.300">
    <property type="entry name" value="P-loop containing nucleotide triphosphate hydrolases"/>
    <property type="match status" value="1"/>
</dbReference>
<evidence type="ECO:0000313" key="1">
    <source>
        <dbReference type="EMBL" id="EAR09995.1"/>
    </source>
</evidence>
<reference evidence="1 2" key="1">
    <citation type="submission" date="2006-02" db="EMBL/GenBank/DDBJ databases">
        <authorList>
            <person name="Pinhassi J."/>
            <person name="Pedros-Alio C."/>
            <person name="Ferriera S."/>
            <person name="Johnson J."/>
            <person name="Kravitz S."/>
            <person name="Halpern A."/>
            <person name="Remington K."/>
            <person name="Beeson K."/>
            <person name="Tran B."/>
            <person name="Rogers Y.-H."/>
            <person name="Friedman R."/>
            <person name="Venter J.C."/>
        </authorList>
    </citation>
    <scope>NUCLEOTIDE SEQUENCE [LARGE SCALE GENOMIC DNA]</scope>
    <source>
        <strain evidence="1 2">MED297</strain>
    </source>
</reference>
<dbReference type="Proteomes" id="UP000005953">
    <property type="component" value="Unassembled WGS sequence"/>
</dbReference>
<dbReference type="OrthoDB" id="5296079at2"/>
<dbReference type="PANTHER" id="PTHR37816:SF1">
    <property type="entry name" value="TOXIN"/>
    <property type="match status" value="1"/>
</dbReference>
<gene>
    <name evidence="1" type="ORF">MED297_07901</name>
</gene>
<dbReference type="RefSeq" id="WP_008045612.1">
    <property type="nucleotide sequence ID" value="NZ_CH724152.1"/>
</dbReference>
<evidence type="ECO:0008006" key="3">
    <source>
        <dbReference type="Google" id="ProtNLM"/>
    </source>
</evidence>
<accession>A4BCR3</accession>
<dbReference type="InterPro" id="IPR052922">
    <property type="entry name" value="Cytidylate_Kinase-2"/>
</dbReference>
<dbReference type="PANTHER" id="PTHR37816">
    <property type="entry name" value="YALI0E33011P"/>
    <property type="match status" value="1"/>
</dbReference>
<name>A4BCR3_9GAMM</name>
<keyword evidence="2" id="KW-1185">Reference proteome</keyword>
<organism evidence="1 2">
    <name type="scientific">Reinekea blandensis MED297</name>
    <dbReference type="NCBI Taxonomy" id="314283"/>
    <lineage>
        <taxon>Bacteria</taxon>
        <taxon>Pseudomonadati</taxon>
        <taxon>Pseudomonadota</taxon>
        <taxon>Gammaproteobacteria</taxon>
        <taxon>Oceanospirillales</taxon>
        <taxon>Saccharospirillaceae</taxon>
        <taxon>Reinekea</taxon>
    </lineage>
</organism>
<evidence type="ECO:0000313" key="2">
    <source>
        <dbReference type="Proteomes" id="UP000005953"/>
    </source>
</evidence>
<comment type="caution">
    <text evidence="1">The sequence shown here is derived from an EMBL/GenBank/DDBJ whole genome shotgun (WGS) entry which is preliminary data.</text>
</comment>
<protein>
    <recommendedName>
        <fullName evidence="3">Adenylate kinase</fullName>
    </recommendedName>
</protein>
<dbReference type="HOGENOM" id="CLU_092618_1_1_6"/>
<dbReference type="InterPro" id="IPR027417">
    <property type="entry name" value="P-loop_NTPase"/>
</dbReference>